<dbReference type="InterPro" id="IPR045255">
    <property type="entry name" value="RanBP1-like"/>
</dbReference>
<dbReference type="PANTHER" id="PTHR23138:SF87">
    <property type="entry name" value="E3 SUMO-PROTEIN LIGASE RANBP2"/>
    <property type="match status" value="1"/>
</dbReference>
<dbReference type="PANTHER" id="PTHR23138">
    <property type="entry name" value="RAN BINDING PROTEIN"/>
    <property type="match status" value="1"/>
</dbReference>
<protein>
    <recommendedName>
        <fullName evidence="2">RanBD1 domain-containing protein</fullName>
    </recommendedName>
</protein>
<feature type="compositionally biased region" description="Basic and acidic residues" evidence="1">
    <location>
        <begin position="235"/>
        <end position="253"/>
    </location>
</feature>
<dbReference type="GO" id="GO:0005643">
    <property type="term" value="C:nuclear pore"/>
    <property type="evidence" value="ECO:0007669"/>
    <property type="project" value="TreeGrafter"/>
</dbReference>
<dbReference type="Gene3D" id="2.30.29.30">
    <property type="entry name" value="Pleckstrin-homology domain (PH domain)/Phosphotyrosine-binding domain (PTB)"/>
    <property type="match status" value="1"/>
</dbReference>
<gene>
    <name evidence="3" type="ORF">PSTT_06699</name>
</gene>
<keyword evidence="4" id="KW-1185">Reference proteome</keyword>
<dbReference type="InterPro" id="IPR045256">
    <property type="entry name" value="RanBP1_RanBD"/>
</dbReference>
<evidence type="ECO:0000259" key="2">
    <source>
        <dbReference type="PROSITE" id="PS50196"/>
    </source>
</evidence>
<name>A0A2S4VJ11_9BASI</name>
<evidence type="ECO:0000313" key="4">
    <source>
        <dbReference type="Proteomes" id="UP000239156"/>
    </source>
</evidence>
<dbReference type="VEuPathDB" id="FungiDB:PSTT_06699"/>
<dbReference type="Pfam" id="PF00638">
    <property type="entry name" value="Ran_BP1"/>
    <property type="match status" value="2"/>
</dbReference>
<dbReference type="SMART" id="SM00160">
    <property type="entry name" value="RanBD"/>
    <property type="match status" value="1"/>
</dbReference>
<dbReference type="SUPFAM" id="SSF50729">
    <property type="entry name" value="PH domain-like"/>
    <property type="match status" value="1"/>
</dbReference>
<sequence>MSQQDEPQQPVTSDVTPEHDPDYQPLVQLTAVETKTHEENEDVFFKLRAKLFRFDKTASEWKERGTGELKLLQDTVEFLSLSSNKIVHVFNHSNPCPNSTKKIRLVMRRDKTLKVCANHFIAAEMVLAPNVGSDRSWVYNATADVGDEGIVSAETLAIRFGNSENANAFKLKFEEAQKINISLTKEGGTTKGEEKKEEAEAPKEVGDQEDKKETPAESKPEQPVVVQSDATADAVVEKKTEETDGEKAETKED</sequence>
<dbReference type="InterPro" id="IPR011993">
    <property type="entry name" value="PH-like_dom_sf"/>
</dbReference>
<dbReference type="GO" id="GO:0005096">
    <property type="term" value="F:GTPase activator activity"/>
    <property type="evidence" value="ECO:0007669"/>
    <property type="project" value="TreeGrafter"/>
</dbReference>
<dbReference type="AlphaFoldDB" id="A0A2S4VJ11"/>
<dbReference type="GO" id="GO:0006913">
    <property type="term" value="P:nucleocytoplasmic transport"/>
    <property type="evidence" value="ECO:0007669"/>
    <property type="project" value="InterPro"/>
</dbReference>
<evidence type="ECO:0000256" key="1">
    <source>
        <dbReference type="SAM" id="MobiDB-lite"/>
    </source>
</evidence>
<feature type="compositionally biased region" description="Basic and acidic residues" evidence="1">
    <location>
        <begin position="191"/>
        <end position="220"/>
    </location>
</feature>
<dbReference type="EMBL" id="PKSL01000054">
    <property type="protein sequence ID" value="POW09533.1"/>
    <property type="molecule type" value="Genomic_DNA"/>
</dbReference>
<dbReference type="InterPro" id="IPR000156">
    <property type="entry name" value="Ran_bind_dom"/>
</dbReference>
<feature type="compositionally biased region" description="Polar residues" evidence="1">
    <location>
        <begin position="1"/>
        <end position="15"/>
    </location>
</feature>
<accession>A0A2S4VJ11</accession>
<feature type="region of interest" description="Disordered" evidence="1">
    <location>
        <begin position="1"/>
        <end position="23"/>
    </location>
</feature>
<dbReference type="VEuPathDB" id="FungiDB:PSHT_02849"/>
<feature type="region of interest" description="Disordered" evidence="1">
    <location>
        <begin position="184"/>
        <end position="253"/>
    </location>
</feature>
<proteinExistence type="predicted"/>
<dbReference type="PROSITE" id="PS50196">
    <property type="entry name" value="RANBD1"/>
    <property type="match status" value="1"/>
</dbReference>
<dbReference type="Proteomes" id="UP000239156">
    <property type="component" value="Unassembled WGS sequence"/>
</dbReference>
<organism evidence="3 4">
    <name type="scientific">Puccinia striiformis</name>
    <dbReference type="NCBI Taxonomy" id="27350"/>
    <lineage>
        <taxon>Eukaryota</taxon>
        <taxon>Fungi</taxon>
        <taxon>Dikarya</taxon>
        <taxon>Basidiomycota</taxon>
        <taxon>Pucciniomycotina</taxon>
        <taxon>Pucciniomycetes</taxon>
        <taxon>Pucciniales</taxon>
        <taxon>Pucciniaceae</taxon>
        <taxon>Puccinia</taxon>
    </lineage>
</organism>
<evidence type="ECO:0000313" key="3">
    <source>
        <dbReference type="EMBL" id="POW09533.1"/>
    </source>
</evidence>
<comment type="caution">
    <text evidence="3">The sequence shown here is derived from an EMBL/GenBank/DDBJ whole genome shotgun (WGS) entry which is preliminary data.</text>
</comment>
<dbReference type="GO" id="GO:0005737">
    <property type="term" value="C:cytoplasm"/>
    <property type="evidence" value="ECO:0007669"/>
    <property type="project" value="TreeGrafter"/>
</dbReference>
<reference evidence="3" key="1">
    <citation type="submission" date="2017-12" db="EMBL/GenBank/DDBJ databases">
        <title>Gene loss provides genomic basis for host adaptation in cereal stripe rust fungi.</title>
        <authorList>
            <person name="Xia C."/>
        </authorList>
    </citation>
    <scope>NUCLEOTIDE SEQUENCE [LARGE SCALE GENOMIC DNA]</scope>
    <source>
        <strain evidence="3">93-210</strain>
    </source>
</reference>
<feature type="domain" description="RanBD1" evidence="2">
    <location>
        <begin position="22"/>
        <end position="182"/>
    </location>
</feature>
<dbReference type="CDD" id="cd13179">
    <property type="entry name" value="RanBD_RanBP1"/>
    <property type="match status" value="1"/>
</dbReference>